<evidence type="ECO:0000256" key="4">
    <source>
        <dbReference type="PROSITE-ProRule" id="PRU00024"/>
    </source>
</evidence>
<protein>
    <submittedName>
        <fullName evidence="8">RING-type domain-containing protein</fullName>
    </submittedName>
</protein>
<accession>A0A1I7USE6</accession>
<keyword evidence="3" id="KW-0862">Zinc</keyword>
<dbReference type="Proteomes" id="UP000095282">
    <property type="component" value="Unplaced"/>
</dbReference>
<dbReference type="WBParaSite" id="Csp11.Scaffold630.g18876.t1">
    <property type="protein sequence ID" value="Csp11.Scaffold630.g18876.t1"/>
    <property type="gene ID" value="Csp11.Scaffold630.g18876"/>
</dbReference>
<dbReference type="PANTHER" id="PTHR25462">
    <property type="entry name" value="BONUS, ISOFORM C-RELATED"/>
    <property type="match status" value="1"/>
</dbReference>
<dbReference type="InterPro" id="IPR001841">
    <property type="entry name" value="Znf_RING"/>
</dbReference>
<evidence type="ECO:0000256" key="3">
    <source>
        <dbReference type="ARBA" id="ARBA00022833"/>
    </source>
</evidence>
<keyword evidence="2 4" id="KW-0863">Zinc-finger</keyword>
<dbReference type="SMART" id="SM00184">
    <property type="entry name" value="RING"/>
    <property type="match status" value="1"/>
</dbReference>
<dbReference type="InterPro" id="IPR047153">
    <property type="entry name" value="TRIM45/56/19-like"/>
</dbReference>
<evidence type="ECO:0000259" key="5">
    <source>
        <dbReference type="PROSITE" id="PS50089"/>
    </source>
</evidence>
<dbReference type="InterPro" id="IPR013083">
    <property type="entry name" value="Znf_RING/FYVE/PHD"/>
</dbReference>
<reference evidence="8" key="1">
    <citation type="submission" date="2016-11" db="UniProtKB">
        <authorList>
            <consortium name="WormBaseParasite"/>
        </authorList>
    </citation>
    <scope>IDENTIFICATION</scope>
</reference>
<dbReference type="GO" id="GO:0005654">
    <property type="term" value="C:nucleoplasm"/>
    <property type="evidence" value="ECO:0007669"/>
    <property type="project" value="TreeGrafter"/>
</dbReference>
<keyword evidence="7" id="KW-1185">Reference proteome</keyword>
<dbReference type="eggNOG" id="KOG4185">
    <property type="taxonomic scope" value="Eukaryota"/>
</dbReference>
<dbReference type="PROSITE" id="PS50119">
    <property type="entry name" value="ZF_BBOX"/>
    <property type="match status" value="1"/>
</dbReference>
<dbReference type="GO" id="GO:0008270">
    <property type="term" value="F:zinc ion binding"/>
    <property type="evidence" value="ECO:0007669"/>
    <property type="project" value="UniProtKB-KW"/>
</dbReference>
<dbReference type="STRING" id="1561998.A0A1I7USE6"/>
<sequence length="460" mass="53911">MSAPPSSLTLFPSLPLRPNLELSSEMSVPIQQERRFDVSPTVLYFNPADTEIKRINLKLAGTFRDGVIRVTHNLPNCFFTDIPEDLITTEMSIHVNMRDNVDKVMDGMFIKFQDVLDMTGDNAITVEVKYNNTERHVRAFECCICLDNYPIKEQYKPIRMKSCGHTFCRKCYKTLRTSKRSVNCPFESKRKRTVGVPMRNFTAQEMVHQNVNELEFQLPEIEPCKDPDVPCCENERHESHVYCMSCQFNYCLNCAKLSHSTKMFSLHKLVRISEKPLIVPKCKEHPEYDLEYVCTTFLCAGFGKYYCWRCRYSSHQHNATQRFMDILKKSRTLLLNFEGDLIFKLEKFREKYNFLDSCMDRLEEEAGKHRRGLRTEKAIKALDEFLEEEKSKIHKVQLETDAIKCSIRGVLKMIPKHLKRRDKLHDIEDFFQECKRLVALDHENYENLAPPTPIPFPVDI</sequence>
<dbReference type="Gene3D" id="3.30.40.10">
    <property type="entry name" value="Zinc/RING finger domain, C3HC4 (zinc finger)"/>
    <property type="match status" value="1"/>
</dbReference>
<evidence type="ECO:0000256" key="2">
    <source>
        <dbReference type="ARBA" id="ARBA00022771"/>
    </source>
</evidence>
<dbReference type="InterPro" id="IPR017907">
    <property type="entry name" value="Znf_RING_CS"/>
</dbReference>
<dbReference type="PROSITE" id="PS00518">
    <property type="entry name" value="ZF_RING_1"/>
    <property type="match status" value="1"/>
</dbReference>
<feature type="domain" description="B box-type" evidence="6">
    <location>
        <begin position="226"/>
        <end position="272"/>
    </location>
</feature>
<dbReference type="AlphaFoldDB" id="A0A1I7USE6"/>
<dbReference type="Pfam" id="PF13639">
    <property type="entry name" value="zf-RING_2"/>
    <property type="match status" value="1"/>
</dbReference>
<proteinExistence type="predicted"/>
<evidence type="ECO:0000313" key="8">
    <source>
        <dbReference type="WBParaSite" id="Csp11.Scaffold630.g18876.t1"/>
    </source>
</evidence>
<name>A0A1I7USE6_9PELO</name>
<dbReference type="Gene3D" id="3.30.160.60">
    <property type="entry name" value="Classic Zinc Finger"/>
    <property type="match status" value="1"/>
</dbReference>
<dbReference type="PROSITE" id="PS50089">
    <property type="entry name" value="ZF_RING_2"/>
    <property type="match status" value="1"/>
</dbReference>
<dbReference type="SUPFAM" id="SSF57850">
    <property type="entry name" value="RING/U-box"/>
    <property type="match status" value="1"/>
</dbReference>
<dbReference type="GO" id="GO:0061630">
    <property type="term" value="F:ubiquitin protein ligase activity"/>
    <property type="evidence" value="ECO:0007669"/>
    <property type="project" value="TreeGrafter"/>
</dbReference>
<organism evidence="7 8">
    <name type="scientific">Caenorhabditis tropicalis</name>
    <dbReference type="NCBI Taxonomy" id="1561998"/>
    <lineage>
        <taxon>Eukaryota</taxon>
        <taxon>Metazoa</taxon>
        <taxon>Ecdysozoa</taxon>
        <taxon>Nematoda</taxon>
        <taxon>Chromadorea</taxon>
        <taxon>Rhabditida</taxon>
        <taxon>Rhabditina</taxon>
        <taxon>Rhabditomorpha</taxon>
        <taxon>Rhabditoidea</taxon>
        <taxon>Rhabditidae</taxon>
        <taxon>Peloderinae</taxon>
        <taxon>Caenorhabditis</taxon>
    </lineage>
</organism>
<dbReference type="InterPro" id="IPR000315">
    <property type="entry name" value="Znf_B-box"/>
</dbReference>
<evidence type="ECO:0000313" key="7">
    <source>
        <dbReference type="Proteomes" id="UP000095282"/>
    </source>
</evidence>
<keyword evidence="1" id="KW-0479">Metal-binding</keyword>
<dbReference type="PANTHER" id="PTHR25462:SF305">
    <property type="entry name" value="RING-TYPE DOMAIN-CONTAINING PROTEIN"/>
    <property type="match status" value="1"/>
</dbReference>
<dbReference type="CDD" id="cd16449">
    <property type="entry name" value="RING-HC"/>
    <property type="match status" value="1"/>
</dbReference>
<evidence type="ECO:0000259" key="6">
    <source>
        <dbReference type="PROSITE" id="PS50119"/>
    </source>
</evidence>
<evidence type="ECO:0000256" key="1">
    <source>
        <dbReference type="ARBA" id="ARBA00022723"/>
    </source>
</evidence>
<feature type="domain" description="RING-type" evidence="5">
    <location>
        <begin position="142"/>
        <end position="188"/>
    </location>
</feature>